<dbReference type="SUPFAM" id="SSF52113">
    <property type="entry name" value="BRCT domain"/>
    <property type="match status" value="2"/>
</dbReference>
<name>A0A9P7BNJ7_RHIOR</name>
<dbReference type="GO" id="GO:0045944">
    <property type="term" value="P:positive regulation of transcription by RNA polymerase II"/>
    <property type="evidence" value="ECO:0007669"/>
    <property type="project" value="TreeGrafter"/>
</dbReference>
<proteinExistence type="predicted"/>
<reference evidence="7" key="1">
    <citation type="journal article" date="2020" name="Microb. Genom.">
        <title>Genetic diversity of clinical and environmental Mucorales isolates obtained from an investigation of mucormycosis cases among solid organ transplant recipients.</title>
        <authorList>
            <person name="Nguyen M.H."/>
            <person name="Kaul D."/>
            <person name="Muto C."/>
            <person name="Cheng S.J."/>
            <person name="Richter R.A."/>
            <person name="Bruno V.M."/>
            <person name="Liu G."/>
            <person name="Beyhan S."/>
            <person name="Sundermann A.J."/>
            <person name="Mounaud S."/>
            <person name="Pasculle A.W."/>
            <person name="Nierman W.C."/>
            <person name="Driscoll E."/>
            <person name="Cumbie R."/>
            <person name="Clancy C.J."/>
            <person name="Dupont C.L."/>
        </authorList>
    </citation>
    <scope>NUCLEOTIDE SEQUENCE</scope>
    <source>
        <strain evidence="7">GL11</strain>
    </source>
</reference>
<gene>
    <name evidence="7" type="ORF">G6F64_009966</name>
</gene>
<dbReference type="GO" id="GO:0004842">
    <property type="term" value="F:ubiquitin-protein transferase activity"/>
    <property type="evidence" value="ECO:0007669"/>
    <property type="project" value="TreeGrafter"/>
</dbReference>
<dbReference type="InterPro" id="IPR031099">
    <property type="entry name" value="BRCA1-associated"/>
</dbReference>
<keyword evidence="2" id="KW-0677">Repeat</keyword>
<dbReference type="EMBL" id="JAANQT010001936">
    <property type="protein sequence ID" value="KAG1303566.1"/>
    <property type="molecule type" value="Genomic_DNA"/>
</dbReference>
<keyword evidence="5" id="KW-0539">Nucleus</keyword>
<comment type="subcellular location">
    <subcellularLocation>
        <location evidence="1">Nucleus</location>
    </subcellularLocation>
</comment>
<dbReference type="GO" id="GO:0005634">
    <property type="term" value="C:nucleus"/>
    <property type="evidence" value="ECO:0007669"/>
    <property type="project" value="UniProtKB-SubCell"/>
</dbReference>
<keyword evidence="4" id="KW-0234">DNA repair</keyword>
<dbReference type="GO" id="GO:0000724">
    <property type="term" value="P:double-strand break repair via homologous recombination"/>
    <property type="evidence" value="ECO:0007669"/>
    <property type="project" value="TreeGrafter"/>
</dbReference>
<evidence type="ECO:0000313" key="8">
    <source>
        <dbReference type="Proteomes" id="UP000716291"/>
    </source>
</evidence>
<dbReference type="OrthoDB" id="6270329at2759"/>
<dbReference type="InterPro" id="IPR036420">
    <property type="entry name" value="BRCT_dom_sf"/>
</dbReference>
<accession>A0A9P7BNJ7</accession>
<keyword evidence="8" id="KW-1185">Reference proteome</keyword>
<feature type="domain" description="BRCT" evidence="6">
    <location>
        <begin position="106"/>
        <end position="167"/>
    </location>
</feature>
<dbReference type="PANTHER" id="PTHR13763:SF0">
    <property type="entry name" value="BREAST CANCER TYPE 1 SUSCEPTIBILITY PROTEIN"/>
    <property type="match status" value="1"/>
</dbReference>
<evidence type="ECO:0000313" key="7">
    <source>
        <dbReference type="EMBL" id="KAG1303566.1"/>
    </source>
</evidence>
<evidence type="ECO:0000256" key="3">
    <source>
        <dbReference type="ARBA" id="ARBA00022763"/>
    </source>
</evidence>
<dbReference type="Gene3D" id="3.40.50.10190">
    <property type="entry name" value="BRCT domain"/>
    <property type="match status" value="2"/>
</dbReference>
<keyword evidence="3" id="KW-0227">DNA damage</keyword>
<evidence type="ECO:0000256" key="4">
    <source>
        <dbReference type="ARBA" id="ARBA00023204"/>
    </source>
</evidence>
<dbReference type="PANTHER" id="PTHR13763">
    <property type="entry name" value="BREAST CANCER TYPE 1 SUSCEPTIBILITY PROTEIN BRCA1"/>
    <property type="match status" value="1"/>
</dbReference>
<comment type="caution">
    <text evidence="7">The sequence shown here is derived from an EMBL/GenBank/DDBJ whole genome shotgun (WGS) entry which is preliminary data.</text>
</comment>
<protein>
    <recommendedName>
        <fullName evidence="6">BRCT domain-containing protein</fullName>
    </recommendedName>
</protein>
<evidence type="ECO:0000256" key="1">
    <source>
        <dbReference type="ARBA" id="ARBA00004123"/>
    </source>
</evidence>
<dbReference type="PROSITE" id="PS50172">
    <property type="entry name" value="BRCT"/>
    <property type="match status" value="2"/>
</dbReference>
<sequence length="274" mass="31577">MCPLCNQSVKENQLYPVATLEVVIEEFIKMKQDYLIDELTHLSAATSLGDRTLVTSMDIRNAQEREKERRAAETEESDLSAPQIQKECKILKKGERPQELNIPHMSFVDKVNSQMTHVVLPADKHNIVDRSLTYYLGVLYGCYVVNEQWLENSIKKGYPISESRYEISGDKEMGRTGAPEKARKNKESKKPNLFKGLKLCVVDDNLQRHVEKCILVGGGIIEDDCKEIIVCSDEPELKRQELKEKFPEKTLILKNWVFDSICNFELLKKDDYYL</sequence>
<dbReference type="InterPro" id="IPR001357">
    <property type="entry name" value="BRCT_dom"/>
</dbReference>
<evidence type="ECO:0000256" key="2">
    <source>
        <dbReference type="ARBA" id="ARBA00022737"/>
    </source>
</evidence>
<organism evidence="7 8">
    <name type="scientific">Rhizopus oryzae</name>
    <name type="common">Mucormycosis agent</name>
    <name type="synonym">Rhizopus arrhizus var. delemar</name>
    <dbReference type="NCBI Taxonomy" id="64495"/>
    <lineage>
        <taxon>Eukaryota</taxon>
        <taxon>Fungi</taxon>
        <taxon>Fungi incertae sedis</taxon>
        <taxon>Mucoromycota</taxon>
        <taxon>Mucoromycotina</taxon>
        <taxon>Mucoromycetes</taxon>
        <taxon>Mucorales</taxon>
        <taxon>Mucorineae</taxon>
        <taxon>Rhizopodaceae</taxon>
        <taxon>Rhizopus</taxon>
    </lineage>
</organism>
<dbReference type="AlphaFoldDB" id="A0A9P7BNJ7"/>
<evidence type="ECO:0000256" key="5">
    <source>
        <dbReference type="ARBA" id="ARBA00023242"/>
    </source>
</evidence>
<evidence type="ECO:0000259" key="6">
    <source>
        <dbReference type="PROSITE" id="PS50172"/>
    </source>
</evidence>
<dbReference type="Proteomes" id="UP000716291">
    <property type="component" value="Unassembled WGS sequence"/>
</dbReference>
<feature type="domain" description="BRCT" evidence="6">
    <location>
        <begin position="189"/>
        <end position="274"/>
    </location>
</feature>